<evidence type="ECO:0000313" key="3">
    <source>
        <dbReference type="Proteomes" id="UP001596220"/>
    </source>
</evidence>
<dbReference type="Proteomes" id="UP001596220">
    <property type="component" value="Unassembled WGS sequence"/>
</dbReference>
<dbReference type="InterPro" id="IPR010390">
    <property type="entry name" value="ABC-2_transporter-like"/>
</dbReference>
<protein>
    <submittedName>
        <fullName evidence="2">ABC transporter permease</fullName>
    </submittedName>
</protein>
<dbReference type="Pfam" id="PF06182">
    <property type="entry name" value="ABC2_membrane_6"/>
    <property type="match status" value="1"/>
</dbReference>
<evidence type="ECO:0000256" key="1">
    <source>
        <dbReference type="SAM" id="Phobius"/>
    </source>
</evidence>
<evidence type="ECO:0000313" key="2">
    <source>
        <dbReference type="EMBL" id="MFC6089565.1"/>
    </source>
</evidence>
<feature type="transmembrane region" description="Helical" evidence="1">
    <location>
        <begin position="111"/>
        <end position="131"/>
    </location>
</feature>
<accession>A0ABW1P2K2</accession>
<feature type="transmembrane region" description="Helical" evidence="1">
    <location>
        <begin position="21"/>
        <end position="42"/>
    </location>
</feature>
<comment type="caution">
    <text evidence="2">The sequence shown here is derived from an EMBL/GenBank/DDBJ whole genome shotgun (WGS) entry which is preliminary data.</text>
</comment>
<reference evidence="3" key="1">
    <citation type="journal article" date="2019" name="Int. J. Syst. Evol. Microbiol.">
        <title>The Global Catalogue of Microorganisms (GCM) 10K type strain sequencing project: providing services to taxonomists for standard genome sequencing and annotation.</title>
        <authorList>
            <consortium name="The Broad Institute Genomics Platform"/>
            <consortium name="The Broad Institute Genome Sequencing Center for Infectious Disease"/>
            <person name="Wu L."/>
            <person name="Ma J."/>
        </authorList>
    </citation>
    <scope>NUCLEOTIDE SEQUENCE [LARGE SCALE GENOMIC DNA]</scope>
    <source>
        <strain evidence="3">CGMCC 4.7246</strain>
    </source>
</reference>
<feature type="transmembrane region" description="Helical" evidence="1">
    <location>
        <begin position="137"/>
        <end position="160"/>
    </location>
</feature>
<dbReference type="RefSeq" id="WP_380634841.1">
    <property type="nucleotide sequence ID" value="NZ_JBHSQO010000007.1"/>
</dbReference>
<feature type="transmembrane region" description="Helical" evidence="1">
    <location>
        <begin position="228"/>
        <end position="246"/>
    </location>
</feature>
<feature type="transmembrane region" description="Helical" evidence="1">
    <location>
        <begin position="54"/>
        <end position="74"/>
    </location>
</feature>
<keyword evidence="1" id="KW-0472">Membrane</keyword>
<dbReference type="PANTHER" id="PTHR36832">
    <property type="entry name" value="SLR1174 PROTEIN-RELATED"/>
    <property type="match status" value="1"/>
</dbReference>
<dbReference type="EMBL" id="JBHSQO010000007">
    <property type="protein sequence ID" value="MFC6089565.1"/>
    <property type="molecule type" value="Genomic_DNA"/>
</dbReference>
<proteinExistence type="predicted"/>
<keyword evidence="1" id="KW-1133">Transmembrane helix</keyword>
<organism evidence="2 3">
    <name type="scientific">Saccharothrix lopnurensis</name>
    <dbReference type="NCBI Taxonomy" id="1670621"/>
    <lineage>
        <taxon>Bacteria</taxon>
        <taxon>Bacillati</taxon>
        <taxon>Actinomycetota</taxon>
        <taxon>Actinomycetes</taxon>
        <taxon>Pseudonocardiales</taxon>
        <taxon>Pseudonocardiaceae</taxon>
        <taxon>Saccharothrix</taxon>
    </lineage>
</organism>
<gene>
    <name evidence="2" type="ORF">ACFP3R_09820</name>
</gene>
<sequence>MRAYALLALAGFRRYSTYRQAMFAGMATNVVFGMLRLAVLAAAVSSGPIAGYDLAAASTYTWLGQGLMAFVVLGGDRQLSERIRTGDVVVDLYRPWHLQLALFAEDVGRGAYALVVRFAPPVAFGALLFPFRWPEPAAVPAFAVSLVLALTTSFGLRFLLNATTFWLLDNRGLHGLYTLGTWLLCGLAVPLAFFPDWARTALWFTPFPAVLQAPIDVFLSAAPLWTTLAHQAFWAVTVMAAGHLVLQRAVRRVVVQGG</sequence>
<dbReference type="PANTHER" id="PTHR36832:SF2">
    <property type="entry name" value="INTEGRAL MEMBRANE PROTEIN"/>
    <property type="match status" value="1"/>
</dbReference>
<feature type="transmembrane region" description="Helical" evidence="1">
    <location>
        <begin position="172"/>
        <end position="194"/>
    </location>
</feature>
<keyword evidence="3" id="KW-1185">Reference proteome</keyword>
<name>A0ABW1P2K2_9PSEU</name>
<keyword evidence="1" id="KW-0812">Transmembrane</keyword>